<evidence type="ECO:0000313" key="1">
    <source>
        <dbReference type="EMBL" id="CAH2207402.1"/>
    </source>
</evidence>
<name>A0A8S4QDL8_9NEOP</name>
<dbReference type="OrthoDB" id="7466345at2759"/>
<dbReference type="AlphaFoldDB" id="A0A8S4QDL8"/>
<reference evidence="1" key="1">
    <citation type="submission" date="2022-03" db="EMBL/GenBank/DDBJ databases">
        <authorList>
            <person name="Lindestad O."/>
        </authorList>
    </citation>
    <scope>NUCLEOTIDE SEQUENCE</scope>
</reference>
<evidence type="ECO:0000313" key="2">
    <source>
        <dbReference type="Proteomes" id="UP000838756"/>
    </source>
</evidence>
<dbReference type="EMBL" id="CAKXAJ010000092">
    <property type="protein sequence ID" value="CAH2207402.1"/>
    <property type="molecule type" value="Genomic_DNA"/>
</dbReference>
<protein>
    <submittedName>
        <fullName evidence="1">Jg233 protein</fullName>
    </submittedName>
</protein>
<dbReference type="Proteomes" id="UP000838756">
    <property type="component" value="Unassembled WGS sequence"/>
</dbReference>
<gene>
    <name evidence="1" type="primary">jg233</name>
    <name evidence="1" type="ORF">PAEG_LOCUS24</name>
</gene>
<comment type="caution">
    <text evidence="1">The sequence shown here is derived from an EMBL/GenBank/DDBJ whole genome shotgun (WGS) entry which is preliminary data.</text>
</comment>
<organism evidence="1 2">
    <name type="scientific">Pararge aegeria aegeria</name>
    <dbReference type="NCBI Taxonomy" id="348720"/>
    <lineage>
        <taxon>Eukaryota</taxon>
        <taxon>Metazoa</taxon>
        <taxon>Ecdysozoa</taxon>
        <taxon>Arthropoda</taxon>
        <taxon>Hexapoda</taxon>
        <taxon>Insecta</taxon>
        <taxon>Pterygota</taxon>
        <taxon>Neoptera</taxon>
        <taxon>Endopterygota</taxon>
        <taxon>Lepidoptera</taxon>
        <taxon>Glossata</taxon>
        <taxon>Ditrysia</taxon>
        <taxon>Papilionoidea</taxon>
        <taxon>Nymphalidae</taxon>
        <taxon>Satyrinae</taxon>
        <taxon>Satyrini</taxon>
        <taxon>Parargina</taxon>
        <taxon>Pararge</taxon>
    </lineage>
</organism>
<proteinExistence type="predicted"/>
<accession>A0A8S4QDL8</accession>
<keyword evidence="2" id="KW-1185">Reference proteome</keyword>
<sequence>MGWAHCSEKVWTQRPSTVPRCWNGSPALVSPALVDPPRGGQTTLSASQVAAGSKRHKTVEFGTSCKTPIEFEDFPGAGGFKNEVPSSIPGMANSEIYNFRIFSGLVWGETSAVASYQPTNKDVPLAFRYVVAHKPIRGTGLI</sequence>